<feature type="transmembrane region" description="Helical" evidence="1">
    <location>
        <begin position="217"/>
        <end position="241"/>
    </location>
</feature>
<dbReference type="RefSeq" id="WP_313989702.1">
    <property type="nucleotide sequence ID" value="NZ_JASJOS010000032.1"/>
</dbReference>
<keyword evidence="1" id="KW-0472">Membrane</keyword>
<proteinExistence type="predicted"/>
<keyword evidence="1" id="KW-1133">Transmembrane helix</keyword>
<evidence type="ECO:0000256" key="1">
    <source>
        <dbReference type="SAM" id="Phobius"/>
    </source>
</evidence>
<feature type="transmembrane region" description="Helical" evidence="1">
    <location>
        <begin position="79"/>
        <end position="99"/>
    </location>
</feature>
<evidence type="ECO:0000313" key="2">
    <source>
        <dbReference type="EMBL" id="MDJ1486251.1"/>
    </source>
</evidence>
<dbReference type="EMBL" id="JASJOS010000032">
    <property type="protein sequence ID" value="MDJ1486251.1"/>
    <property type="molecule type" value="Genomic_DNA"/>
</dbReference>
<feature type="transmembrane region" description="Helical" evidence="1">
    <location>
        <begin position="25"/>
        <end position="46"/>
    </location>
</feature>
<feature type="transmembrane region" description="Helical" evidence="1">
    <location>
        <begin position="262"/>
        <end position="281"/>
    </location>
</feature>
<protein>
    <submittedName>
        <fullName evidence="2">DoxX family protein</fullName>
    </submittedName>
</protein>
<keyword evidence="1" id="KW-0812">Transmembrane</keyword>
<evidence type="ECO:0000313" key="3">
    <source>
        <dbReference type="Proteomes" id="UP001241110"/>
    </source>
</evidence>
<reference evidence="2" key="1">
    <citation type="submission" date="2023-05" db="EMBL/GenBank/DDBJ databases">
        <authorList>
            <person name="Zhang X."/>
        </authorList>
    </citation>
    <scope>NUCLEOTIDE SEQUENCE</scope>
    <source>
        <strain evidence="2">YF14B1</strain>
    </source>
</reference>
<feature type="transmembrane region" description="Helical" evidence="1">
    <location>
        <begin position="158"/>
        <end position="185"/>
    </location>
</feature>
<feature type="transmembrane region" description="Helical" evidence="1">
    <location>
        <begin position="192"/>
        <end position="211"/>
    </location>
</feature>
<gene>
    <name evidence="2" type="ORF">QNI16_37565</name>
</gene>
<dbReference type="AlphaFoldDB" id="A0AAE3QZU5"/>
<organism evidence="2 3">
    <name type="scientific">Xanthocytophaga flava</name>
    <dbReference type="NCBI Taxonomy" id="3048013"/>
    <lineage>
        <taxon>Bacteria</taxon>
        <taxon>Pseudomonadati</taxon>
        <taxon>Bacteroidota</taxon>
        <taxon>Cytophagia</taxon>
        <taxon>Cytophagales</taxon>
        <taxon>Rhodocytophagaceae</taxon>
        <taxon>Xanthocytophaga</taxon>
    </lineage>
</organism>
<comment type="caution">
    <text evidence="2">The sequence shown here is derived from an EMBL/GenBank/DDBJ whole genome shotgun (WGS) entry which is preliminary data.</text>
</comment>
<feature type="transmembrane region" description="Helical" evidence="1">
    <location>
        <begin position="119"/>
        <end position="138"/>
    </location>
</feature>
<dbReference type="Proteomes" id="UP001241110">
    <property type="component" value="Unassembled WGS sequence"/>
</dbReference>
<name>A0AAE3QZU5_9BACT</name>
<sequence length="455" mass="53154">MSVINVTYLSPDLETDTSWTKAEKVLFRFFFIYFFLQIVPLDWKFYRDLFAVNWFDLHYRDIFYLSRYTPRLFADSPSFADWGVIALVALAGTLVWGFLDTKREEYTSWQYALRVLLRYRLAAGVIGYGFIKLFPLQSPYPSLSNLNTYYGDFTDWKLFSLSLGIVPSYESFLGGVEILAGLLLLNRKTTTIATLIILPFTGNVFMSNLAYSGGEYVYSFFLITIALFLLSFDIKRLFTLLTIEKPTFPNRYHPVFEGKWKVIRIVLKSAFIFLFVFLYGFKSYAGYQTGSYQYPQKAGLSHASGLYNVRTFRINSKELPYSKKDPVRWQDVVFEKWATISVRLNQPVSLAPEKRTEELYEKDEDRQYELAGTTGRTYYSYQLDTTQHLLYLKNRNKDKPNDTLILHYSRPDSTQIILSGLTQSKDTLYVVLDKIQKKYLLEEVQRQGRQKALKL</sequence>
<accession>A0AAE3QZU5</accession>